<dbReference type="OrthoDB" id="426718at2759"/>
<gene>
    <name evidence="1" type="ORF">CAMP_LOCUS2801</name>
</gene>
<protein>
    <submittedName>
        <fullName evidence="1">Uncharacterized protein</fullName>
    </submittedName>
</protein>
<comment type="caution">
    <text evidence="1">The sequence shown here is derived from an EMBL/GenBank/DDBJ whole genome shotgun (WGS) entry which is preliminary data.</text>
</comment>
<proteinExistence type="predicted"/>
<dbReference type="AlphaFoldDB" id="A0A9P1I868"/>
<dbReference type="PANTHER" id="PTHR45908">
    <property type="entry name" value="PROTEIN CBG11750-RELATED"/>
    <property type="match status" value="1"/>
</dbReference>
<dbReference type="EMBL" id="CANHGI010000001">
    <property type="protein sequence ID" value="CAI5440164.1"/>
    <property type="molecule type" value="Genomic_DNA"/>
</dbReference>
<keyword evidence="2" id="KW-1185">Reference proteome</keyword>
<reference evidence="1" key="1">
    <citation type="submission" date="2022-11" db="EMBL/GenBank/DDBJ databases">
        <authorList>
            <person name="Kikuchi T."/>
        </authorList>
    </citation>
    <scope>NUCLEOTIDE SEQUENCE</scope>
    <source>
        <strain evidence="1">PS1010</strain>
    </source>
</reference>
<sequence length="120" mass="14095">MNRNYDTHPLNSHKLCEFSEELNGVINKVAHIPICVESVHRPITCIPFYNHGSYHRGTEIWFPQNMTSDDTYQICRGFPKNEDIQCSNSDRYYDIFDHLFYFGHHVSDYGVNNCTDPVDF</sequence>
<dbReference type="InterPro" id="IPR029058">
    <property type="entry name" value="AB_hydrolase_fold"/>
</dbReference>
<dbReference type="SUPFAM" id="SSF53474">
    <property type="entry name" value="alpha/beta-Hydrolases"/>
    <property type="match status" value="1"/>
</dbReference>
<name>A0A9P1I868_9PELO</name>
<dbReference type="PANTHER" id="PTHR45908:SF19">
    <property type="entry name" value="FUNGAL LIPASE-LIKE DOMAIN-CONTAINING PROTEIN"/>
    <property type="match status" value="1"/>
</dbReference>
<evidence type="ECO:0000313" key="1">
    <source>
        <dbReference type="EMBL" id="CAI5440164.1"/>
    </source>
</evidence>
<dbReference type="Gene3D" id="3.40.50.1820">
    <property type="entry name" value="alpha/beta hydrolase"/>
    <property type="match status" value="1"/>
</dbReference>
<evidence type="ECO:0000313" key="2">
    <source>
        <dbReference type="Proteomes" id="UP001152747"/>
    </source>
</evidence>
<organism evidence="1 2">
    <name type="scientific">Caenorhabditis angaria</name>
    <dbReference type="NCBI Taxonomy" id="860376"/>
    <lineage>
        <taxon>Eukaryota</taxon>
        <taxon>Metazoa</taxon>
        <taxon>Ecdysozoa</taxon>
        <taxon>Nematoda</taxon>
        <taxon>Chromadorea</taxon>
        <taxon>Rhabditida</taxon>
        <taxon>Rhabditina</taxon>
        <taxon>Rhabditomorpha</taxon>
        <taxon>Rhabditoidea</taxon>
        <taxon>Rhabditidae</taxon>
        <taxon>Peloderinae</taxon>
        <taxon>Caenorhabditis</taxon>
    </lineage>
</organism>
<accession>A0A9P1I868</accession>
<dbReference type="Proteomes" id="UP001152747">
    <property type="component" value="Unassembled WGS sequence"/>
</dbReference>